<organism evidence="1">
    <name type="scientific">Oryza brachyantha</name>
    <name type="common">malo sina</name>
    <dbReference type="NCBI Taxonomy" id="4533"/>
    <lineage>
        <taxon>Eukaryota</taxon>
        <taxon>Viridiplantae</taxon>
        <taxon>Streptophyta</taxon>
        <taxon>Embryophyta</taxon>
        <taxon>Tracheophyta</taxon>
        <taxon>Spermatophyta</taxon>
        <taxon>Magnoliopsida</taxon>
        <taxon>Liliopsida</taxon>
        <taxon>Poales</taxon>
        <taxon>Poaceae</taxon>
        <taxon>BOP clade</taxon>
        <taxon>Oryzoideae</taxon>
        <taxon>Oryzeae</taxon>
        <taxon>Oryzinae</taxon>
        <taxon>Oryza</taxon>
    </lineage>
</organism>
<accession>J3L2I8</accession>
<proteinExistence type="predicted"/>
<evidence type="ECO:0000313" key="2">
    <source>
        <dbReference type="Proteomes" id="UP000006038"/>
    </source>
</evidence>
<dbReference type="EnsemblPlants" id="OB01G34440.1">
    <property type="protein sequence ID" value="OB01G34440.1"/>
    <property type="gene ID" value="OB01G34440"/>
</dbReference>
<keyword evidence="2" id="KW-1185">Reference proteome</keyword>
<dbReference type="Gramene" id="OB01G34440.1">
    <property type="protein sequence ID" value="OB01G34440.1"/>
    <property type="gene ID" value="OB01G34440"/>
</dbReference>
<reference evidence="1" key="1">
    <citation type="journal article" date="2013" name="Nat. Commun.">
        <title>Whole-genome sequencing of Oryza brachyantha reveals mechanisms underlying Oryza genome evolution.</title>
        <authorList>
            <person name="Chen J."/>
            <person name="Huang Q."/>
            <person name="Gao D."/>
            <person name="Wang J."/>
            <person name="Lang Y."/>
            <person name="Liu T."/>
            <person name="Li B."/>
            <person name="Bai Z."/>
            <person name="Luis Goicoechea J."/>
            <person name="Liang C."/>
            <person name="Chen C."/>
            <person name="Zhang W."/>
            <person name="Sun S."/>
            <person name="Liao Y."/>
            <person name="Zhang X."/>
            <person name="Yang L."/>
            <person name="Song C."/>
            <person name="Wang M."/>
            <person name="Shi J."/>
            <person name="Liu G."/>
            <person name="Liu J."/>
            <person name="Zhou H."/>
            <person name="Zhou W."/>
            <person name="Yu Q."/>
            <person name="An N."/>
            <person name="Chen Y."/>
            <person name="Cai Q."/>
            <person name="Wang B."/>
            <person name="Liu B."/>
            <person name="Min J."/>
            <person name="Huang Y."/>
            <person name="Wu H."/>
            <person name="Li Z."/>
            <person name="Zhang Y."/>
            <person name="Yin Y."/>
            <person name="Song W."/>
            <person name="Jiang J."/>
            <person name="Jackson S.A."/>
            <person name="Wing R.A."/>
            <person name="Wang J."/>
            <person name="Chen M."/>
        </authorList>
    </citation>
    <scope>NUCLEOTIDE SEQUENCE [LARGE SCALE GENOMIC DNA]</scope>
    <source>
        <strain evidence="1">cv. IRGC 101232</strain>
    </source>
</reference>
<reference evidence="1" key="2">
    <citation type="submission" date="2013-04" db="UniProtKB">
        <authorList>
            <consortium name="EnsemblPlants"/>
        </authorList>
    </citation>
    <scope>IDENTIFICATION</scope>
</reference>
<sequence>MAASHASGSHHASARDWLLPLLSPWPRYNAAPPLLTEGRRRTALLCGSRPLSLRDHRDTAAKISRRGRPRRPCSLLVLETGWEDIARDGSWERRGNMAAAGRSLQRSCGAETTHPGCGPAGWIGVLQPAHGTRPIHEQVTEPDEFHGDETPFSSHETLSFNNSDMSVILLMWYPI</sequence>
<protein>
    <submittedName>
        <fullName evidence="1">Uncharacterized protein</fullName>
    </submittedName>
</protein>
<dbReference type="HOGENOM" id="CLU_1534860_0_0_1"/>
<evidence type="ECO:0000313" key="1">
    <source>
        <dbReference type="EnsemblPlants" id="OB01G34440.1"/>
    </source>
</evidence>
<name>J3L2I8_ORYBR</name>
<dbReference type="AlphaFoldDB" id="J3L2I8"/>
<dbReference type="Proteomes" id="UP000006038">
    <property type="component" value="Chromosome 1"/>
</dbReference>